<keyword evidence="2" id="KW-1185">Reference proteome</keyword>
<dbReference type="Proteomes" id="UP000064967">
    <property type="component" value="Chromosome"/>
</dbReference>
<evidence type="ECO:0000313" key="2">
    <source>
        <dbReference type="Proteomes" id="UP000064967"/>
    </source>
</evidence>
<accession>A0A0K1Q681</accession>
<reference evidence="1 2" key="1">
    <citation type="submission" date="2015-08" db="EMBL/GenBank/DDBJ databases">
        <authorList>
            <person name="Babu N.S."/>
            <person name="Beckwith C.J."/>
            <person name="Beseler K.G."/>
            <person name="Brison A."/>
            <person name="Carone J.V."/>
            <person name="Caskin T.P."/>
            <person name="Diamond M."/>
            <person name="Durham M.E."/>
            <person name="Foxe J.M."/>
            <person name="Go M."/>
            <person name="Henderson B.A."/>
            <person name="Jones I.B."/>
            <person name="McGettigan J.A."/>
            <person name="Micheletti S.J."/>
            <person name="Nasrallah M.E."/>
            <person name="Ortiz D."/>
            <person name="Piller C.R."/>
            <person name="Privatt S.R."/>
            <person name="Schneider S.L."/>
            <person name="Sharp S."/>
            <person name="Smith T.C."/>
            <person name="Stanton J.D."/>
            <person name="Ullery H.E."/>
            <person name="Wilson R.J."/>
            <person name="Serrano M.G."/>
            <person name="Buck G."/>
            <person name="Lee V."/>
            <person name="Wang Y."/>
            <person name="Carvalho R."/>
            <person name="Voegtly L."/>
            <person name="Shi R."/>
            <person name="Duckworth R."/>
            <person name="Johnson A."/>
            <person name="Loviza R."/>
            <person name="Walstead R."/>
            <person name="Shah Z."/>
            <person name="Kiflezghi M."/>
            <person name="Wade K."/>
            <person name="Ball S.L."/>
            <person name="Bradley K.W."/>
            <person name="Asai D.J."/>
            <person name="Bowman C.A."/>
            <person name="Russell D.A."/>
            <person name="Pope W.H."/>
            <person name="Jacobs-Sera D."/>
            <person name="Hendrix R.W."/>
            <person name="Hatfull G.F."/>
        </authorList>
    </citation>
    <scope>NUCLEOTIDE SEQUENCE [LARGE SCALE GENOMIC DNA]</scope>
    <source>
        <strain evidence="1 2">DSM 27648</strain>
    </source>
</reference>
<dbReference type="EMBL" id="CP012333">
    <property type="protein sequence ID" value="AKV01336.1"/>
    <property type="molecule type" value="Genomic_DNA"/>
</dbReference>
<protein>
    <submittedName>
        <fullName evidence="1">Uncharacterized protein</fullName>
    </submittedName>
</protein>
<dbReference type="KEGG" id="llu:AKJ09_07999"/>
<dbReference type="AlphaFoldDB" id="A0A0K1Q681"/>
<dbReference type="RefSeq" id="WP_205633907.1">
    <property type="nucleotide sequence ID" value="NZ_CP012333.1"/>
</dbReference>
<sequence length="161" mass="18128">MSALGDAKTIEALRDRQAELEREFAECFLVQKGFPKLVEERRDGEAPRFRGLWTFGDGPGVALSDGAAFVEAELLCNRVLSELAYVQYGCVLRAVDLRYHGDYGGYYRTSGKSLRHIRGSLELFGAMMVLRLFESVRDEALFADVPRVLKAFRLPIRFAEG</sequence>
<proteinExistence type="predicted"/>
<organism evidence="1 2">
    <name type="scientific">Labilithrix luteola</name>
    <dbReference type="NCBI Taxonomy" id="1391654"/>
    <lineage>
        <taxon>Bacteria</taxon>
        <taxon>Pseudomonadati</taxon>
        <taxon>Myxococcota</taxon>
        <taxon>Polyangia</taxon>
        <taxon>Polyangiales</taxon>
        <taxon>Labilitrichaceae</taxon>
        <taxon>Labilithrix</taxon>
    </lineage>
</organism>
<evidence type="ECO:0000313" key="1">
    <source>
        <dbReference type="EMBL" id="AKV01336.1"/>
    </source>
</evidence>
<gene>
    <name evidence="1" type="ORF">AKJ09_07999</name>
</gene>
<name>A0A0K1Q681_9BACT</name>